<feature type="transmembrane region" description="Helical" evidence="1">
    <location>
        <begin position="975"/>
        <end position="995"/>
    </location>
</feature>
<feature type="transmembrane region" description="Helical" evidence="1">
    <location>
        <begin position="534"/>
        <end position="557"/>
    </location>
</feature>
<dbReference type="SUPFAM" id="SSF82693">
    <property type="entry name" value="Multidrug efflux transporter AcrB pore domain, PN1, PN2, PC1 and PC2 subdomains"/>
    <property type="match status" value="2"/>
</dbReference>
<protein>
    <submittedName>
        <fullName evidence="2">Efflux RND transporter permease subunit</fullName>
    </submittedName>
</protein>
<dbReference type="Pfam" id="PF00873">
    <property type="entry name" value="ACR_tran"/>
    <property type="match status" value="1"/>
</dbReference>
<evidence type="ECO:0000313" key="2">
    <source>
        <dbReference type="EMBL" id="QQM32194.1"/>
    </source>
</evidence>
<name>A0A7T7KNP2_9HYPH</name>
<feature type="transmembrane region" description="Helical" evidence="1">
    <location>
        <begin position="387"/>
        <end position="408"/>
    </location>
</feature>
<feature type="transmembrane region" description="Helical" evidence="1">
    <location>
        <begin position="429"/>
        <end position="450"/>
    </location>
</feature>
<feature type="transmembrane region" description="Helical" evidence="1">
    <location>
        <begin position="456"/>
        <end position="479"/>
    </location>
</feature>
<keyword evidence="1" id="KW-1133">Transmembrane helix</keyword>
<dbReference type="PANTHER" id="PTHR32063:SF33">
    <property type="entry name" value="RND SUPERFAMILY EFFLUX PUMP PERMEASE COMPONENT"/>
    <property type="match status" value="1"/>
</dbReference>
<feature type="transmembrane region" description="Helical" evidence="1">
    <location>
        <begin position="932"/>
        <end position="954"/>
    </location>
</feature>
<feature type="transmembrane region" description="Helical" evidence="1">
    <location>
        <begin position="12"/>
        <end position="33"/>
    </location>
</feature>
<dbReference type="KEGG" id="mlut:JET14_08660"/>
<dbReference type="SUPFAM" id="SSF82866">
    <property type="entry name" value="Multidrug efflux transporter AcrB transmembrane domain"/>
    <property type="match status" value="2"/>
</dbReference>
<feature type="transmembrane region" description="Helical" evidence="1">
    <location>
        <begin position="358"/>
        <end position="381"/>
    </location>
</feature>
<evidence type="ECO:0000313" key="3">
    <source>
        <dbReference type="Proteomes" id="UP000596083"/>
    </source>
</evidence>
<dbReference type="AlphaFoldDB" id="A0A7T7KNP2"/>
<dbReference type="InterPro" id="IPR027463">
    <property type="entry name" value="AcrB_DN_DC_subdom"/>
</dbReference>
<dbReference type="RefSeq" id="WP_200337660.1">
    <property type="nucleotide sequence ID" value="NZ_CP066786.1"/>
</dbReference>
<accession>A0A7T7KNP2</accession>
<evidence type="ECO:0000256" key="1">
    <source>
        <dbReference type="SAM" id="Phobius"/>
    </source>
</evidence>
<dbReference type="Gene3D" id="3.30.2090.10">
    <property type="entry name" value="Multidrug efflux transporter AcrB TolC docking domain, DN and DC subdomains"/>
    <property type="match status" value="2"/>
</dbReference>
<dbReference type="Gene3D" id="3.30.70.1320">
    <property type="entry name" value="Multidrug efflux transporter AcrB pore domain like"/>
    <property type="match status" value="1"/>
</dbReference>
<keyword evidence="1" id="KW-0472">Membrane</keyword>
<dbReference type="EMBL" id="CP066786">
    <property type="protein sequence ID" value="QQM32194.1"/>
    <property type="molecule type" value="Genomic_DNA"/>
</dbReference>
<dbReference type="InterPro" id="IPR001036">
    <property type="entry name" value="Acrflvin-R"/>
</dbReference>
<dbReference type="SUPFAM" id="SSF82714">
    <property type="entry name" value="Multidrug efflux transporter AcrB TolC docking domain, DN and DC subdomains"/>
    <property type="match status" value="2"/>
</dbReference>
<dbReference type="Gene3D" id="1.20.1640.10">
    <property type="entry name" value="Multidrug efflux transporter AcrB transmembrane domain"/>
    <property type="match status" value="2"/>
</dbReference>
<dbReference type="Proteomes" id="UP000596083">
    <property type="component" value="Chromosome"/>
</dbReference>
<sequence length="1044" mass="109969">MNWLIRRVFETGVFANLLLVGLVAAGLLSLATLTVKNFPDLSTGTISITVTYPGATAQDVSDSVVEPIESAIRSIEGIRKITATASEGQARIIADLTRGADPETVKDDIQTEVRSLTSLPQSAEEPVIVEVEPEELAIQFVLSGDLPADTLKAIAVSAREDLQAIDGISQVRISGAPEDRISVEVPQAQLLAYGTTLGALAERIGNATADYSAGTLDGPEDRVSVRTAGERDTGAAIGEIVMFSSPAGAQVRLEDFAEISDGLAEDPVLAEIDGKPAVFVNVFRAGSEPLLNIVSLTQDYLENELEPRLPETVTLTEWRNQATSLQGRIDLLVKNGIIGAALILVILTLALDIRIAAWVSVGIAVSFIGTFALMALFGVSISQLSLFAFILSLGIVVDDAIVVGEAIYTERQSGKSGPQAAIDGTLRMARPVFFSVATTVLAFVPLLFIPGLSGSFLAPVAAVVIMVLGLSLVESFFVLPTHLSHLRSGEPRRFSPRRLADPLRRQVGGRIDSFADTRFRRVAETVDRHPGPTLVLCLGLLLASLAPLTLGFVRFVFFPDIEGNFVSAELQMSDGSSVASTRAEAETLAAAMDRAAGQLAEQTGSDAGDIRQASAILIGIPAVSGGPPGGTESTAASTARIEVKIADAESRDFSAGELVDLWRAEAGEIAGARSLSFSTSEVGIGADIVLNIAAGTPEARAAAVDRIRSALVEKAGVTAVRDSRGSSSEEVVATLSDQGRALGVELSSVARGLRNALFGAVATEFQRNREEVEVRVRLPASDRGTIADLQDLRLPAEGGLVPIGTVADLAFQPAPSTITRIDGSRVTTVTADVTGGSTTGSEVTDQLMTETVPQLRQDYPDLEITLGGEQEEQSRFAPALLRNAVLALLGIYALLTLAFGSYTRPLILLTVLPFGLVGTILGHWALGLELTLLSMFGLIGLMGILLNNALLLVIRTFECAESGSPRPVVDAMVERLRPIILTTVTTFLGVTPLILETSLQAQFLIPTAVALGFGILVGSFFTLAVVPAVSVFYLRLSGRGKANG</sequence>
<proteinExistence type="predicted"/>
<feature type="transmembrane region" description="Helical" evidence="1">
    <location>
        <begin position="1007"/>
        <end position="1034"/>
    </location>
</feature>
<dbReference type="PRINTS" id="PR00702">
    <property type="entry name" value="ACRIFLAVINRP"/>
</dbReference>
<feature type="transmembrane region" description="Helical" evidence="1">
    <location>
        <begin position="331"/>
        <end position="351"/>
    </location>
</feature>
<feature type="transmembrane region" description="Helical" evidence="1">
    <location>
        <begin position="880"/>
        <end position="899"/>
    </location>
</feature>
<dbReference type="Gene3D" id="3.30.70.1430">
    <property type="entry name" value="Multidrug efflux transporter AcrB pore domain"/>
    <property type="match status" value="2"/>
</dbReference>
<feature type="transmembrane region" description="Helical" evidence="1">
    <location>
        <begin position="906"/>
        <end position="926"/>
    </location>
</feature>
<dbReference type="GO" id="GO:0042910">
    <property type="term" value="F:xenobiotic transmembrane transporter activity"/>
    <property type="evidence" value="ECO:0007669"/>
    <property type="project" value="TreeGrafter"/>
</dbReference>
<dbReference type="PANTHER" id="PTHR32063">
    <property type="match status" value="1"/>
</dbReference>
<reference evidence="2 3" key="1">
    <citation type="submission" date="2020-12" db="EMBL/GenBank/DDBJ databases">
        <authorList>
            <person name="Zheng R.K."/>
            <person name="Sun C.M."/>
        </authorList>
    </citation>
    <scope>NUCLEOTIDE SEQUENCE [LARGE SCALE GENOMIC DNA]</scope>
    <source>
        <strain evidence="2 3">ZRK001</strain>
    </source>
</reference>
<gene>
    <name evidence="2" type="ORF">JET14_08660</name>
</gene>
<dbReference type="Gene3D" id="3.30.70.1440">
    <property type="entry name" value="Multidrug efflux transporter AcrB pore domain"/>
    <property type="match status" value="1"/>
</dbReference>
<organism evidence="2 3">
    <name type="scientific">Martelella lutilitoris</name>
    <dbReference type="NCBI Taxonomy" id="2583532"/>
    <lineage>
        <taxon>Bacteria</taxon>
        <taxon>Pseudomonadati</taxon>
        <taxon>Pseudomonadota</taxon>
        <taxon>Alphaproteobacteria</taxon>
        <taxon>Hyphomicrobiales</taxon>
        <taxon>Aurantimonadaceae</taxon>
        <taxon>Martelella</taxon>
    </lineage>
</organism>
<keyword evidence="1" id="KW-0812">Transmembrane</keyword>
<dbReference type="GO" id="GO:0005886">
    <property type="term" value="C:plasma membrane"/>
    <property type="evidence" value="ECO:0007669"/>
    <property type="project" value="TreeGrafter"/>
</dbReference>